<feature type="signal peptide" evidence="1">
    <location>
        <begin position="1"/>
        <end position="21"/>
    </location>
</feature>
<feature type="chain" id="PRO_5038011648" evidence="1">
    <location>
        <begin position="22"/>
        <end position="94"/>
    </location>
</feature>
<dbReference type="EMBL" id="JAEQNC010000002">
    <property type="protein sequence ID" value="MBL0371086.1"/>
    <property type="molecule type" value="Genomic_DNA"/>
</dbReference>
<dbReference type="RefSeq" id="WP_201653182.1">
    <property type="nucleotide sequence ID" value="NZ_JAEQNC010000002.1"/>
</dbReference>
<evidence type="ECO:0000313" key="3">
    <source>
        <dbReference type="Proteomes" id="UP000633219"/>
    </source>
</evidence>
<evidence type="ECO:0000256" key="1">
    <source>
        <dbReference type="SAM" id="SignalP"/>
    </source>
</evidence>
<sequence>MASRLITSLIAVGLLVSPATGQSLSVDDYAPEAAYHEVRGGCNTAARQAVEMTGGELLSVRPARNGRPVCAVTVLVINAKGRPKKVRLRIPMDF</sequence>
<accession>A0A936YQR1</accession>
<organism evidence="2 3">
    <name type="scientific">Rhizobium setariae</name>
    <dbReference type="NCBI Taxonomy" id="2801340"/>
    <lineage>
        <taxon>Bacteria</taxon>
        <taxon>Pseudomonadati</taxon>
        <taxon>Pseudomonadota</taxon>
        <taxon>Alphaproteobacteria</taxon>
        <taxon>Hyphomicrobiales</taxon>
        <taxon>Rhizobiaceae</taxon>
        <taxon>Rhizobium/Agrobacterium group</taxon>
        <taxon>Rhizobium</taxon>
    </lineage>
</organism>
<comment type="caution">
    <text evidence="2">The sequence shown here is derived from an EMBL/GenBank/DDBJ whole genome shotgun (WGS) entry which is preliminary data.</text>
</comment>
<reference evidence="2" key="1">
    <citation type="submission" date="2021-01" db="EMBL/GenBank/DDBJ databases">
        <title>Rhizobium sp. strain KVB221 16S ribosomal RNA gene Genome sequencing and assembly.</title>
        <authorList>
            <person name="Kang M."/>
        </authorList>
    </citation>
    <scope>NUCLEOTIDE SEQUENCE</scope>
    <source>
        <strain evidence="2">KVB221</strain>
    </source>
</reference>
<evidence type="ECO:0000313" key="2">
    <source>
        <dbReference type="EMBL" id="MBL0371086.1"/>
    </source>
</evidence>
<protein>
    <submittedName>
        <fullName evidence="2">Uncharacterized protein</fullName>
    </submittedName>
</protein>
<keyword evidence="1" id="KW-0732">Signal</keyword>
<proteinExistence type="predicted"/>
<gene>
    <name evidence="2" type="ORF">JJB09_03510</name>
</gene>
<dbReference type="AlphaFoldDB" id="A0A936YQR1"/>
<keyword evidence="3" id="KW-1185">Reference proteome</keyword>
<name>A0A936YQR1_9HYPH</name>
<dbReference type="Proteomes" id="UP000633219">
    <property type="component" value="Unassembled WGS sequence"/>
</dbReference>